<evidence type="ECO:0000256" key="2">
    <source>
        <dbReference type="ARBA" id="ARBA00022603"/>
    </source>
</evidence>
<evidence type="ECO:0000256" key="5">
    <source>
        <dbReference type="ARBA" id="ARBA00022884"/>
    </source>
</evidence>
<accession>A0A3B0SPY8</accession>
<keyword evidence="3 7" id="KW-0808">Transferase</keyword>
<dbReference type="PROSITE" id="PS51686">
    <property type="entry name" value="SAM_MT_RSMB_NOP"/>
    <property type="match status" value="1"/>
</dbReference>
<dbReference type="Gene3D" id="3.40.50.150">
    <property type="entry name" value="Vaccinia Virus protein VP39"/>
    <property type="match status" value="1"/>
</dbReference>
<dbReference type="AlphaFoldDB" id="A0A3B0SPY8"/>
<evidence type="ECO:0000256" key="3">
    <source>
        <dbReference type="ARBA" id="ARBA00022679"/>
    </source>
</evidence>
<proteinExistence type="inferred from homology"/>
<dbReference type="Pfam" id="PF01189">
    <property type="entry name" value="Methyltr_RsmB-F"/>
    <property type="match status" value="1"/>
</dbReference>
<organism evidence="7">
    <name type="scientific">hydrothermal vent metagenome</name>
    <dbReference type="NCBI Taxonomy" id="652676"/>
    <lineage>
        <taxon>unclassified sequences</taxon>
        <taxon>metagenomes</taxon>
        <taxon>ecological metagenomes</taxon>
    </lineage>
</organism>
<dbReference type="InterPro" id="IPR001678">
    <property type="entry name" value="MeTrfase_RsmB-F_NOP2_dom"/>
</dbReference>
<dbReference type="PANTHER" id="PTHR22807">
    <property type="entry name" value="NOP2 YEAST -RELATED NOL1/NOP2/FMU SUN DOMAIN-CONTAINING"/>
    <property type="match status" value="1"/>
</dbReference>
<evidence type="ECO:0000259" key="6">
    <source>
        <dbReference type="PROSITE" id="PS51686"/>
    </source>
</evidence>
<sequence>MPTEGLSTRALGAKALHRVLAEGAYSNIVVSNQKTSPSLDRGLYQRLVFETLRYLPSIDEAIAGATSRPIDRIQDDVLSVLRIGTAELRYLRRPAHSAVSQSVEAVRELGRHRAAGFVNGVLRTIARRVDEPVPSDVYAGMPQWLYERLTSVFGDETDAFIAASNTPPRTGIRSRDGLDRGSATGVAGTGYVRHDTTVGALAAANAIDIIDPASVAVVDALDVATGARVADLAAAPGGKTRIIAERCEPNGLVVACDVHQRRLTSARKRSGTLTNTIWVVADATAPPFQDASFDRVLLDAPCTGIGTLRRRPEIRHRIDPGSSARLGEIQRRMLIEALRIVRPGGRLVYSVCTVFPQETVEVIAGLGASRPETAIGEPWGDGVLLAPHTTGTDGMFIATFDR</sequence>
<gene>
    <name evidence="7" type="ORF">MNBD_ACTINO01-2092</name>
</gene>
<protein>
    <submittedName>
        <fullName evidence="7">16S rRNA (Cytosine(967)-C(5))-methyltransferase</fullName>
        <ecNumber evidence="7">2.1.1.176</ecNumber>
    </submittedName>
</protein>
<dbReference type="GO" id="GO:0001510">
    <property type="term" value="P:RNA methylation"/>
    <property type="evidence" value="ECO:0007669"/>
    <property type="project" value="InterPro"/>
</dbReference>
<keyword evidence="5" id="KW-0694">RNA-binding</keyword>
<reference evidence="7" key="1">
    <citation type="submission" date="2018-06" db="EMBL/GenBank/DDBJ databases">
        <authorList>
            <person name="Zhirakovskaya E."/>
        </authorList>
    </citation>
    <scope>NUCLEOTIDE SEQUENCE</scope>
</reference>
<dbReference type="EMBL" id="UOEI01000191">
    <property type="protein sequence ID" value="VAV96915.1"/>
    <property type="molecule type" value="Genomic_DNA"/>
</dbReference>
<dbReference type="InterPro" id="IPR018314">
    <property type="entry name" value="RsmB/NOL1/NOP2-like_CS"/>
</dbReference>
<keyword evidence="4" id="KW-0949">S-adenosyl-L-methionine</keyword>
<dbReference type="InterPro" id="IPR006027">
    <property type="entry name" value="NusB_RsmB_TIM44"/>
</dbReference>
<evidence type="ECO:0000313" key="7">
    <source>
        <dbReference type="EMBL" id="VAV96915.1"/>
    </source>
</evidence>
<feature type="domain" description="SAM-dependent MTase RsmB/NOP-type" evidence="6">
    <location>
        <begin position="133"/>
        <end position="402"/>
    </location>
</feature>
<dbReference type="PROSITE" id="PS01153">
    <property type="entry name" value="NOL1_NOP2_SUN"/>
    <property type="match status" value="1"/>
</dbReference>
<dbReference type="PRINTS" id="PR02008">
    <property type="entry name" value="RCMTFAMILY"/>
</dbReference>
<dbReference type="SUPFAM" id="SSF53335">
    <property type="entry name" value="S-adenosyl-L-methionine-dependent methyltransferases"/>
    <property type="match status" value="1"/>
</dbReference>
<evidence type="ECO:0000256" key="1">
    <source>
        <dbReference type="ARBA" id="ARBA00007494"/>
    </source>
</evidence>
<comment type="similarity">
    <text evidence="1">Belongs to the class I-like SAM-binding methyltransferase superfamily. RsmB/NOP family.</text>
</comment>
<name>A0A3B0SPY8_9ZZZZ</name>
<dbReference type="CDD" id="cd02440">
    <property type="entry name" value="AdoMet_MTases"/>
    <property type="match status" value="1"/>
</dbReference>
<dbReference type="Pfam" id="PF01029">
    <property type="entry name" value="NusB"/>
    <property type="match status" value="1"/>
</dbReference>
<dbReference type="InterPro" id="IPR035926">
    <property type="entry name" value="NusB-like_sf"/>
</dbReference>
<dbReference type="InterPro" id="IPR049560">
    <property type="entry name" value="MeTrfase_RsmB-F_NOP2_cat"/>
</dbReference>
<dbReference type="SUPFAM" id="SSF48013">
    <property type="entry name" value="NusB-like"/>
    <property type="match status" value="1"/>
</dbReference>
<evidence type="ECO:0000256" key="4">
    <source>
        <dbReference type="ARBA" id="ARBA00022691"/>
    </source>
</evidence>
<dbReference type="Gene3D" id="3.30.70.1170">
    <property type="entry name" value="Sun protein, domain 3"/>
    <property type="match status" value="1"/>
</dbReference>
<dbReference type="Gene3D" id="1.10.940.10">
    <property type="entry name" value="NusB-like"/>
    <property type="match status" value="1"/>
</dbReference>
<dbReference type="GO" id="GO:0003723">
    <property type="term" value="F:RNA binding"/>
    <property type="evidence" value="ECO:0007669"/>
    <property type="project" value="UniProtKB-KW"/>
</dbReference>
<dbReference type="GO" id="GO:0006355">
    <property type="term" value="P:regulation of DNA-templated transcription"/>
    <property type="evidence" value="ECO:0007669"/>
    <property type="project" value="InterPro"/>
</dbReference>
<dbReference type="PANTHER" id="PTHR22807:SF53">
    <property type="entry name" value="RIBOSOMAL RNA SMALL SUBUNIT METHYLTRANSFERASE B-RELATED"/>
    <property type="match status" value="1"/>
</dbReference>
<dbReference type="EC" id="2.1.1.176" evidence="7"/>
<dbReference type="GO" id="GO:0008173">
    <property type="term" value="F:RNA methyltransferase activity"/>
    <property type="evidence" value="ECO:0007669"/>
    <property type="project" value="InterPro"/>
</dbReference>
<dbReference type="InterPro" id="IPR029063">
    <property type="entry name" value="SAM-dependent_MTases_sf"/>
</dbReference>
<keyword evidence="2 7" id="KW-0489">Methyltransferase</keyword>
<dbReference type="InterPro" id="IPR023267">
    <property type="entry name" value="RCMT"/>
</dbReference>